<dbReference type="Proteomes" id="UP000521227">
    <property type="component" value="Unassembled WGS sequence"/>
</dbReference>
<accession>A0A840MT72</accession>
<comment type="caution">
    <text evidence="1">The sequence shown here is derived from an EMBL/GenBank/DDBJ whole genome shotgun (WGS) entry which is preliminary data.</text>
</comment>
<reference evidence="1 2" key="1">
    <citation type="submission" date="2020-08" db="EMBL/GenBank/DDBJ databases">
        <title>Genomic Encyclopedia of Type Strains, Phase IV (KMG-IV): sequencing the most valuable type-strain genomes for metagenomic binning, comparative biology and taxonomic classification.</title>
        <authorList>
            <person name="Goeker M."/>
        </authorList>
    </citation>
    <scope>NUCLEOTIDE SEQUENCE [LARGE SCALE GENOMIC DNA]</scope>
    <source>
        <strain evidence="1 2">DSM 17498</strain>
    </source>
</reference>
<dbReference type="EMBL" id="JACHIJ010000002">
    <property type="protein sequence ID" value="MBB5051143.1"/>
    <property type="molecule type" value="Genomic_DNA"/>
</dbReference>
<sequence>MIDVPALSKRIAADLMVDLRSGKLAKVGIEEVREAIAKETANLSLDPWTIESLEIRTLRAFISGV</sequence>
<dbReference type="AlphaFoldDB" id="A0A840MT72"/>
<evidence type="ECO:0000313" key="1">
    <source>
        <dbReference type="EMBL" id="MBB5051143.1"/>
    </source>
</evidence>
<proteinExistence type="predicted"/>
<protein>
    <submittedName>
        <fullName evidence="1">Uncharacterized protein</fullName>
    </submittedName>
</protein>
<organism evidence="1 2">
    <name type="scientific">Afipia massiliensis</name>
    <dbReference type="NCBI Taxonomy" id="211460"/>
    <lineage>
        <taxon>Bacteria</taxon>
        <taxon>Pseudomonadati</taxon>
        <taxon>Pseudomonadota</taxon>
        <taxon>Alphaproteobacteria</taxon>
        <taxon>Hyphomicrobiales</taxon>
        <taxon>Nitrobacteraceae</taxon>
        <taxon>Afipia</taxon>
    </lineage>
</organism>
<evidence type="ECO:0000313" key="2">
    <source>
        <dbReference type="Proteomes" id="UP000521227"/>
    </source>
</evidence>
<dbReference type="RefSeq" id="WP_184082929.1">
    <property type="nucleotide sequence ID" value="NZ_JACHIJ010000002.1"/>
</dbReference>
<name>A0A840MT72_9BRAD</name>
<gene>
    <name evidence="1" type="ORF">HNQ36_001097</name>
</gene>